<dbReference type="InterPro" id="IPR005302">
    <property type="entry name" value="MoCF_Sase_C"/>
</dbReference>
<dbReference type="Gene3D" id="2.40.33.20">
    <property type="entry name" value="PK beta-barrel domain-like"/>
    <property type="match status" value="1"/>
</dbReference>
<dbReference type="PANTHER" id="PTHR30212">
    <property type="entry name" value="PROTEIN YIIM"/>
    <property type="match status" value="1"/>
</dbReference>
<name>A0A7W5AX68_9BACL</name>
<proteinExistence type="predicted"/>
<dbReference type="RefSeq" id="WP_183600207.1">
    <property type="nucleotide sequence ID" value="NZ_JACHXK010000004.1"/>
</dbReference>
<dbReference type="GO" id="GO:0030151">
    <property type="term" value="F:molybdenum ion binding"/>
    <property type="evidence" value="ECO:0007669"/>
    <property type="project" value="InterPro"/>
</dbReference>
<dbReference type="GO" id="GO:0030170">
    <property type="term" value="F:pyridoxal phosphate binding"/>
    <property type="evidence" value="ECO:0007669"/>
    <property type="project" value="InterPro"/>
</dbReference>
<dbReference type="InterPro" id="IPR005163">
    <property type="entry name" value="Tri_helical_YiiM-like"/>
</dbReference>
<keyword evidence="3" id="KW-1185">Reference proteome</keyword>
<feature type="domain" description="MOSC" evidence="1">
    <location>
        <begin position="32"/>
        <end position="166"/>
    </location>
</feature>
<dbReference type="InterPro" id="IPR052353">
    <property type="entry name" value="Benzoxazolinone_Detox_Enz"/>
</dbReference>
<dbReference type="PANTHER" id="PTHR30212:SF4">
    <property type="entry name" value="MOSC DOMAIN-CONTAINING PROTEIN"/>
    <property type="match status" value="1"/>
</dbReference>
<dbReference type="PROSITE" id="PS51340">
    <property type="entry name" value="MOSC"/>
    <property type="match status" value="1"/>
</dbReference>
<evidence type="ECO:0000313" key="3">
    <source>
        <dbReference type="Proteomes" id="UP000570361"/>
    </source>
</evidence>
<comment type="caution">
    <text evidence="2">The sequence shown here is derived from an EMBL/GenBank/DDBJ whole genome shotgun (WGS) entry which is preliminary data.</text>
</comment>
<organism evidence="2 3">
    <name type="scientific">Paenibacillus phyllosphaerae</name>
    <dbReference type="NCBI Taxonomy" id="274593"/>
    <lineage>
        <taxon>Bacteria</taxon>
        <taxon>Bacillati</taxon>
        <taxon>Bacillota</taxon>
        <taxon>Bacilli</taxon>
        <taxon>Bacillales</taxon>
        <taxon>Paenibacillaceae</taxon>
        <taxon>Paenibacillus</taxon>
    </lineage>
</organism>
<accession>A0A7W5AX68</accession>
<evidence type="ECO:0000259" key="1">
    <source>
        <dbReference type="PROSITE" id="PS51340"/>
    </source>
</evidence>
<dbReference type="InterPro" id="IPR011037">
    <property type="entry name" value="Pyrv_Knase-like_insert_dom_sf"/>
</dbReference>
<dbReference type="Proteomes" id="UP000570361">
    <property type="component" value="Unassembled WGS sequence"/>
</dbReference>
<reference evidence="2 3" key="1">
    <citation type="submission" date="2020-08" db="EMBL/GenBank/DDBJ databases">
        <title>Genomic Encyclopedia of Type Strains, Phase III (KMG-III): the genomes of soil and plant-associated and newly described type strains.</title>
        <authorList>
            <person name="Whitman W."/>
        </authorList>
    </citation>
    <scope>NUCLEOTIDE SEQUENCE [LARGE SCALE GENOMIC DNA]</scope>
    <source>
        <strain evidence="2 3">CECT 5862</strain>
    </source>
</reference>
<dbReference type="SUPFAM" id="SSF50800">
    <property type="entry name" value="PK beta-barrel domain-like"/>
    <property type="match status" value="1"/>
</dbReference>
<dbReference type="Pfam" id="PF03473">
    <property type="entry name" value="MOSC"/>
    <property type="match status" value="1"/>
</dbReference>
<sequence length="217" mass="23854">MQQIGTLIALNVSKPVKIMHGSKEIETGIFKEPKQGRVYLSKLGLDGDGQADMVHHGGEDKAVCVYSEQHFAYWAEQWGKPVQPGAFGENFTVSRMTEDTLHIGDVLKVGGALLQVSQPRQPCFKLGLKHELPALPAAIQDNGYTGFYLRVLEEGEVEAGDPVFLIDQDQSAVSLQEANRVMHLDKKDVEGIRSLLRLTALSASWQDTLASRLAKLS</sequence>
<dbReference type="EMBL" id="JACHXK010000004">
    <property type="protein sequence ID" value="MBB3110317.1"/>
    <property type="molecule type" value="Genomic_DNA"/>
</dbReference>
<evidence type="ECO:0000313" key="2">
    <source>
        <dbReference type="EMBL" id="MBB3110317.1"/>
    </source>
</evidence>
<gene>
    <name evidence="2" type="ORF">FHS18_002384</name>
</gene>
<protein>
    <submittedName>
        <fullName evidence="2">MOSC domain-containing protein YiiM</fullName>
    </submittedName>
</protein>
<dbReference type="AlphaFoldDB" id="A0A7W5AX68"/>
<dbReference type="Pfam" id="PF03475">
    <property type="entry name" value="YiiM_3-alpha"/>
    <property type="match status" value="1"/>
</dbReference>
<dbReference type="GO" id="GO:0003824">
    <property type="term" value="F:catalytic activity"/>
    <property type="evidence" value="ECO:0007669"/>
    <property type="project" value="InterPro"/>
</dbReference>